<evidence type="ECO:0000313" key="3">
    <source>
        <dbReference type="Proteomes" id="UP000315010"/>
    </source>
</evidence>
<name>A0A5C5Z5M7_9BACT</name>
<dbReference type="OrthoDB" id="9806704at2"/>
<dbReference type="InterPro" id="IPR029787">
    <property type="entry name" value="Nucleotide_cyclase"/>
</dbReference>
<comment type="caution">
    <text evidence="2">The sequence shown here is derived from an EMBL/GenBank/DDBJ whole genome shotgun (WGS) entry which is preliminary data.</text>
</comment>
<evidence type="ECO:0000313" key="2">
    <source>
        <dbReference type="EMBL" id="TWT82505.1"/>
    </source>
</evidence>
<dbReference type="Proteomes" id="UP000315010">
    <property type="component" value="Unassembled WGS sequence"/>
</dbReference>
<dbReference type="Gene3D" id="2.60.200.20">
    <property type="match status" value="1"/>
</dbReference>
<dbReference type="EC" id="4.6.1.1" evidence="2"/>
<accession>A0A5C5Z5M7</accession>
<dbReference type="InterPro" id="IPR050697">
    <property type="entry name" value="Adenylyl/Guanylyl_Cyclase_3/4"/>
</dbReference>
<dbReference type="SUPFAM" id="SSF55073">
    <property type="entry name" value="Nucleotide cyclase"/>
    <property type="match status" value="1"/>
</dbReference>
<keyword evidence="2" id="KW-0456">Lyase</keyword>
<protein>
    <submittedName>
        <fullName evidence="2">Adenylate cyclase 1</fullName>
        <ecNumber evidence="2">4.6.1.1</ecNumber>
    </submittedName>
</protein>
<dbReference type="PANTHER" id="PTHR43081:SF20">
    <property type="entry name" value="TWO-COMPONENT RESPONSE REGULATOR"/>
    <property type="match status" value="1"/>
</dbReference>
<reference evidence="2 3" key="1">
    <citation type="submission" date="2019-02" db="EMBL/GenBank/DDBJ databases">
        <title>Deep-cultivation of Planctomycetes and their phenomic and genomic characterization uncovers novel biology.</title>
        <authorList>
            <person name="Wiegand S."/>
            <person name="Jogler M."/>
            <person name="Boedeker C."/>
            <person name="Pinto D."/>
            <person name="Vollmers J."/>
            <person name="Rivas-Marin E."/>
            <person name="Kohn T."/>
            <person name="Peeters S.H."/>
            <person name="Heuer A."/>
            <person name="Rast P."/>
            <person name="Oberbeckmann S."/>
            <person name="Bunk B."/>
            <person name="Jeske O."/>
            <person name="Meyerdierks A."/>
            <person name="Storesund J.E."/>
            <person name="Kallscheuer N."/>
            <person name="Luecker S."/>
            <person name="Lage O.M."/>
            <person name="Pohl T."/>
            <person name="Merkel B.J."/>
            <person name="Hornburger P."/>
            <person name="Mueller R.-W."/>
            <person name="Bruemmer F."/>
            <person name="Labrenz M."/>
            <person name="Spormann A.M."/>
            <person name="Op Den Camp H."/>
            <person name="Overmann J."/>
            <person name="Amann R."/>
            <person name="Jetten M.S.M."/>
            <person name="Mascher T."/>
            <person name="Medema M.H."/>
            <person name="Devos D.P."/>
            <person name="Kaster A.-K."/>
            <person name="Ovreas L."/>
            <person name="Rohde M."/>
            <person name="Galperin M.Y."/>
            <person name="Jogler C."/>
        </authorList>
    </citation>
    <scope>NUCLEOTIDE SEQUENCE [LARGE SCALE GENOMIC DNA]</scope>
    <source>
        <strain evidence="2 3">CA13</strain>
    </source>
</reference>
<dbReference type="InterPro" id="IPR001054">
    <property type="entry name" value="A/G_cyclase"/>
</dbReference>
<keyword evidence="3" id="KW-1185">Reference proteome</keyword>
<dbReference type="InterPro" id="IPR008984">
    <property type="entry name" value="SMAD_FHA_dom_sf"/>
</dbReference>
<dbReference type="GO" id="GO:0035556">
    <property type="term" value="P:intracellular signal transduction"/>
    <property type="evidence" value="ECO:0007669"/>
    <property type="project" value="InterPro"/>
</dbReference>
<sequence>MLDLIAQGPLSTQRWRRPLPDPTSGREITLGRADSDWNVPWDLMISRKHVRLLSLPEKHLQVTGNAVARNPVFYRGKQSRHFKLAVGEHFVIGKTTFTFANRPGASDVSPQSSISSKRQLTEHAFDQAMLRGRNFRDAASRIEVLSRLPDLITSSGTDEELLVRMTNVLLQSTPSATAVAVVATESDDGRPTSDVSVLHYDSRRFDTNSTSVSAKLARSAIEKRESVLQIWSDQAGAASAFTTNEGVDWAFCVPMRSEACRGWAIYVTGQFAADSMVEPAEMQMGDSKPASAPREVPEGLKDDLKFAELVGSMVANLRQSHRLERRQASMRQFFAPLVMDALARRDPEQVLAPRETDLTVMFCDLRGFSRRSEEHSDSLLELLGRVSESLGLMTRAILDSGGVIGDFHGDAAMGFWGWPLAQNDRATRAAEAAMQIRATHAKASAGGTGFQHGIGIATGRAVAGQIGTVDQVKVTAFGPVVNLASRLEGLTKSFGVHVIMDQATANAIANSDAIGLRIRPLANVCPAGFTHPTKIFELVTSEFSEEQLFQTYEKGLEKFTAGEWSEARSILGELADRDRPSRMIVEYMDRYQAVAPPDWSGAIPFSK</sequence>
<dbReference type="CDD" id="cd07302">
    <property type="entry name" value="CHD"/>
    <property type="match status" value="1"/>
</dbReference>
<dbReference type="Pfam" id="PF00211">
    <property type="entry name" value="Guanylate_cyc"/>
    <property type="match status" value="1"/>
</dbReference>
<dbReference type="RefSeq" id="WP_146399032.1">
    <property type="nucleotide sequence ID" value="NZ_SJPJ01000001.1"/>
</dbReference>
<dbReference type="AlphaFoldDB" id="A0A5C5Z5M7"/>
<feature type="domain" description="Guanylate cyclase" evidence="1">
    <location>
        <begin position="359"/>
        <end position="488"/>
    </location>
</feature>
<evidence type="ECO:0000259" key="1">
    <source>
        <dbReference type="PROSITE" id="PS50125"/>
    </source>
</evidence>
<dbReference type="SUPFAM" id="SSF49879">
    <property type="entry name" value="SMAD/FHA domain"/>
    <property type="match status" value="1"/>
</dbReference>
<dbReference type="PROSITE" id="PS50125">
    <property type="entry name" value="GUANYLATE_CYCLASE_2"/>
    <property type="match status" value="1"/>
</dbReference>
<dbReference type="PANTHER" id="PTHR43081">
    <property type="entry name" value="ADENYLATE CYCLASE, TERMINAL-DIFFERENTIATION SPECIFIC-RELATED"/>
    <property type="match status" value="1"/>
</dbReference>
<organism evidence="2 3">
    <name type="scientific">Novipirellula herctigrandis</name>
    <dbReference type="NCBI Taxonomy" id="2527986"/>
    <lineage>
        <taxon>Bacteria</taxon>
        <taxon>Pseudomonadati</taxon>
        <taxon>Planctomycetota</taxon>
        <taxon>Planctomycetia</taxon>
        <taxon>Pirellulales</taxon>
        <taxon>Pirellulaceae</taxon>
        <taxon>Novipirellula</taxon>
    </lineage>
</organism>
<proteinExistence type="predicted"/>
<dbReference type="EMBL" id="SJPJ01000001">
    <property type="protein sequence ID" value="TWT82505.1"/>
    <property type="molecule type" value="Genomic_DNA"/>
</dbReference>
<dbReference type="Gene3D" id="3.30.70.1230">
    <property type="entry name" value="Nucleotide cyclase"/>
    <property type="match status" value="1"/>
</dbReference>
<gene>
    <name evidence="2" type="primary">cyaA_2</name>
    <name evidence="2" type="ORF">CA13_39680</name>
</gene>
<dbReference type="GO" id="GO:0006171">
    <property type="term" value="P:cAMP biosynthetic process"/>
    <property type="evidence" value="ECO:0007669"/>
    <property type="project" value="TreeGrafter"/>
</dbReference>
<dbReference type="GO" id="GO:0004016">
    <property type="term" value="F:adenylate cyclase activity"/>
    <property type="evidence" value="ECO:0007669"/>
    <property type="project" value="UniProtKB-EC"/>
</dbReference>
<dbReference type="SMART" id="SM00044">
    <property type="entry name" value="CYCc"/>
    <property type="match status" value="1"/>
</dbReference>